<dbReference type="WBParaSite" id="BTMF_0001228701-mRNA-1">
    <property type="protein sequence ID" value="BTMF_0001228701-mRNA-1"/>
    <property type="gene ID" value="BTMF_0001228701"/>
</dbReference>
<evidence type="ECO:0000256" key="5">
    <source>
        <dbReference type="ARBA" id="ARBA00023015"/>
    </source>
</evidence>
<dbReference type="PANTHER" id="PTHR48249:SF3">
    <property type="entry name" value="MEDIATOR OF RNA POLYMERASE II TRANSCRIPTION SUBUNIT 13"/>
    <property type="match status" value="1"/>
</dbReference>
<keyword evidence="4" id="KW-0678">Repressor</keyword>
<keyword evidence="7" id="KW-0539">Nucleus</keyword>
<dbReference type="GO" id="GO:0016592">
    <property type="term" value="C:mediator complex"/>
    <property type="evidence" value="ECO:0007669"/>
    <property type="project" value="TreeGrafter"/>
</dbReference>
<organism evidence="8">
    <name type="scientific">Brugia timori</name>
    <dbReference type="NCBI Taxonomy" id="42155"/>
    <lineage>
        <taxon>Eukaryota</taxon>
        <taxon>Metazoa</taxon>
        <taxon>Ecdysozoa</taxon>
        <taxon>Nematoda</taxon>
        <taxon>Chromadorea</taxon>
        <taxon>Rhabditida</taxon>
        <taxon>Spirurina</taxon>
        <taxon>Spiruromorpha</taxon>
        <taxon>Filarioidea</taxon>
        <taxon>Onchocercidae</taxon>
        <taxon>Brugia</taxon>
    </lineage>
</organism>
<protein>
    <recommendedName>
        <fullName evidence="3">Mediator of RNA polymerase II transcription subunit 13</fullName>
    </recommendedName>
</protein>
<evidence type="ECO:0000256" key="2">
    <source>
        <dbReference type="ARBA" id="ARBA00009354"/>
    </source>
</evidence>
<sequence>MGISFNFFVHGENIVCATVSVQRQPTLFRLSRRHLDLGKKQPVILGPWSMRAVLLPEQPRIVDSTTPLLQQQSSASQYG</sequence>
<dbReference type="PANTHER" id="PTHR48249">
    <property type="entry name" value="MEDIATOR OF RNA POLYMERASE II TRANSCRIPTION SUBUNIT 13"/>
    <property type="match status" value="1"/>
</dbReference>
<comment type="similarity">
    <text evidence="2">Belongs to the Mediator complex subunit 13 family.</text>
</comment>
<evidence type="ECO:0000313" key="8">
    <source>
        <dbReference type="WBParaSite" id="BTMF_0001228701-mRNA-1"/>
    </source>
</evidence>
<dbReference type="AlphaFoldDB" id="A0A0R3QX21"/>
<dbReference type="InterPro" id="IPR051139">
    <property type="entry name" value="Mediator_complx_sub13"/>
</dbReference>
<name>A0A0R3QX21_9BILA</name>
<proteinExistence type="inferred from homology"/>
<evidence type="ECO:0000256" key="4">
    <source>
        <dbReference type="ARBA" id="ARBA00022491"/>
    </source>
</evidence>
<keyword evidence="5" id="KW-0805">Transcription regulation</keyword>
<comment type="subcellular location">
    <subcellularLocation>
        <location evidence="1">Nucleus</location>
    </subcellularLocation>
</comment>
<dbReference type="GO" id="GO:0045944">
    <property type="term" value="P:positive regulation of transcription by RNA polymerase II"/>
    <property type="evidence" value="ECO:0007669"/>
    <property type="project" value="TreeGrafter"/>
</dbReference>
<evidence type="ECO:0000256" key="1">
    <source>
        <dbReference type="ARBA" id="ARBA00004123"/>
    </source>
</evidence>
<evidence type="ECO:0000256" key="3">
    <source>
        <dbReference type="ARBA" id="ARBA00019618"/>
    </source>
</evidence>
<keyword evidence="6" id="KW-0804">Transcription</keyword>
<reference evidence="8" key="1">
    <citation type="submission" date="2017-02" db="UniProtKB">
        <authorList>
            <consortium name="WormBaseParasite"/>
        </authorList>
    </citation>
    <scope>IDENTIFICATION</scope>
</reference>
<accession>A0A0R3QX21</accession>
<evidence type="ECO:0000256" key="6">
    <source>
        <dbReference type="ARBA" id="ARBA00023163"/>
    </source>
</evidence>
<dbReference type="STRING" id="42155.A0A0R3QX21"/>
<evidence type="ECO:0000256" key="7">
    <source>
        <dbReference type="ARBA" id="ARBA00023242"/>
    </source>
</evidence>
<dbReference type="GO" id="GO:0003713">
    <property type="term" value="F:transcription coactivator activity"/>
    <property type="evidence" value="ECO:0007669"/>
    <property type="project" value="TreeGrafter"/>
</dbReference>